<protein>
    <submittedName>
        <fullName evidence="2">Uncharacterized protein</fullName>
    </submittedName>
</protein>
<dbReference type="EMBL" id="WMII01000006">
    <property type="protein sequence ID" value="MTH64181.1"/>
    <property type="molecule type" value="Genomic_DNA"/>
</dbReference>
<reference evidence="2 3" key="1">
    <citation type="submission" date="2019-11" db="EMBL/GenBank/DDBJ databases">
        <authorList>
            <person name="Dong K."/>
        </authorList>
    </citation>
    <scope>NUCLEOTIDE SEQUENCE [LARGE SCALE GENOMIC DNA]</scope>
    <source>
        <strain evidence="2 3">DK608</strain>
    </source>
</reference>
<dbReference type="RefSeq" id="WP_155044054.1">
    <property type="nucleotide sequence ID" value="NZ_WMIH01000006.1"/>
</dbReference>
<gene>
    <name evidence="2" type="ORF">GL284_07855</name>
</gene>
<keyword evidence="1" id="KW-0812">Transmembrane</keyword>
<keyword evidence="1" id="KW-0472">Membrane</keyword>
<evidence type="ECO:0000256" key="1">
    <source>
        <dbReference type="SAM" id="Phobius"/>
    </source>
</evidence>
<name>A0A6L6IX24_9RHOB</name>
<organism evidence="2 3">
    <name type="scientific">Paracoccus shanxieyensis</name>
    <dbReference type="NCBI Taxonomy" id="2675752"/>
    <lineage>
        <taxon>Bacteria</taxon>
        <taxon>Pseudomonadati</taxon>
        <taxon>Pseudomonadota</taxon>
        <taxon>Alphaproteobacteria</taxon>
        <taxon>Rhodobacterales</taxon>
        <taxon>Paracoccaceae</taxon>
        <taxon>Paracoccus</taxon>
    </lineage>
</organism>
<evidence type="ECO:0000313" key="3">
    <source>
        <dbReference type="Proteomes" id="UP000478740"/>
    </source>
</evidence>
<accession>A0A6L6IX24</accession>
<proteinExistence type="predicted"/>
<sequence length="102" mass="10855">MAGAFAAGLRVAMIARAPRQNADQRGACNSLTRNGTWLNQREAAEVTAALGHDRASKPVTHWLGWSIWAVILTGAACSALIGVLHLLRWNSVVPGWLAGVVQ</sequence>
<feature type="transmembrane region" description="Helical" evidence="1">
    <location>
        <begin position="65"/>
        <end position="87"/>
    </location>
</feature>
<evidence type="ECO:0000313" key="2">
    <source>
        <dbReference type="EMBL" id="MTH64181.1"/>
    </source>
</evidence>
<comment type="caution">
    <text evidence="2">The sequence shown here is derived from an EMBL/GenBank/DDBJ whole genome shotgun (WGS) entry which is preliminary data.</text>
</comment>
<dbReference type="AlphaFoldDB" id="A0A6L6IX24"/>
<keyword evidence="1" id="KW-1133">Transmembrane helix</keyword>
<dbReference type="Proteomes" id="UP000478740">
    <property type="component" value="Unassembled WGS sequence"/>
</dbReference>
<keyword evidence="3" id="KW-1185">Reference proteome</keyword>